<feature type="compositionally biased region" description="Polar residues" evidence="1">
    <location>
        <begin position="602"/>
        <end position="611"/>
    </location>
</feature>
<dbReference type="InterPro" id="IPR004827">
    <property type="entry name" value="bZIP"/>
</dbReference>
<evidence type="ECO:0000256" key="1">
    <source>
        <dbReference type="SAM" id="MobiDB-lite"/>
    </source>
</evidence>
<evidence type="ECO:0000313" key="4">
    <source>
        <dbReference type="Proteomes" id="UP001151518"/>
    </source>
</evidence>
<feature type="compositionally biased region" description="Basic and acidic residues" evidence="1">
    <location>
        <begin position="767"/>
        <end position="780"/>
    </location>
</feature>
<dbReference type="SMART" id="SM00338">
    <property type="entry name" value="BRLZ"/>
    <property type="match status" value="1"/>
</dbReference>
<feature type="region of interest" description="Disordered" evidence="1">
    <location>
        <begin position="767"/>
        <end position="833"/>
    </location>
</feature>
<feature type="region of interest" description="Disordered" evidence="1">
    <location>
        <begin position="970"/>
        <end position="989"/>
    </location>
</feature>
<dbReference type="Proteomes" id="UP001151518">
    <property type="component" value="Unassembled WGS sequence"/>
</dbReference>
<dbReference type="PROSITE" id="PS50217">
    <property type="entry name" value="BZIP"/>
    <property type="match status" value="1"/>
</dbReference>
<dbReference type="Gene3D" id="1.20.5.170">
    <property type="match status" value="1"/>
</dbReference>
<feature type="compositionally biased region" description="Low complexity" evidence="1">
    <location>
        <begin position="970"/>
        <end position="979"/>
    </location>
</feature>
<dbReference type="InterPro" id="IPR046347">
    <property type="entry name" value="bZIP_sf"/>
</dbReference>
<sequence length="1296" mass="135487">MLTTAQPRKNSKAKAYSSSSENRQTRTAGPDIKANDPFIVKNEPLLDPATSTLLAYEAPQMSELAEQRLSQALDAYGSSTASTASVLAASSTLGSSTPLTDSYILGQIAPSANASSPAWSVSSASNNGDYNANASAPLGSPANKTSVDVDYSGLLLNASSAERSSSLANAQEWLAACTREAMFPSLVSAPLDVALKSLSSSPPLLQNSPAFSAANTGMLALPGFSFDSTNTASSAAHTNSLSTTADAALDGWLQQFVNADAISGTTSATAASVAALLSSTTSPETTSFISYALPASQPATFSFETPVASIPVPGMLSLQESPTLRLASSLSPPSSAIDLLDQSAVAAIASAAAAAAASVGSISPDVLASVLSSAAGMCAQDSNIERADLLPPAASDISMLAALPFASVAMPMTNIAPQKTLSVTLPEVSDPAATVPDIVTSESESVVSSLPLPPAKRQRRTASLRKASRQLAPAPILAEITSKDIKLISAADRANANTLSGDENAKETLEGRNPRSNSDIRGAVSKKCATVPIVTANSQTATSNTSLSKIAPAASRAPSGRPIAPSPPRTVSNGSQNMAPLAPRQPMQTASDQQKQQKQQQNVKKPSQTNQSKDKNVAGVAASSESSSRSGSSTPPGLSVLAKIAQRQAPINVKDEDNVSSDTSSANQQQQSQQARLIAPNTTSSHSSTPITSQKAIAGQSSPVNAADAATQKRQERLIKNRAAALLSRKRKREYMTKLESEVEELRDSNSSLVRRLEEMENAMKDLADERDRLRRENEAARTSTATTTSSGNNNSTSSNNATSNSSAKENENKESNESSESNNCKNSDKSVQASDDAMDIDFKDISSSNAAEHQQQQQQSGSSGSSKQRTASTLLMAMLFSFSLFTLPSLYTSNNQIGAGGPQSAGILPIQALPPSEPRLLISSGGSNSGNGNIGGLYPGGSDSKRSKGAAEPPLIERVRRSISALAQQAEPVQEAPQHNNKSDNASNWMRPMTMEESVELHAWIKHGLASRNSVPLLNFRASNIDDSVATQASVDLRDTQTDSTSKSLSVVRHRSPRVNDHAMLYCPVMQHVVFSKDALDVADARGMLVGSNNVYSSDKRNANANNNNVLLYKPSTARVIDTGKQHERSVAIVQRGMDDIDDEVFSDDQAAAGHDKTFVSPRVAAPGDDDWHLDSGIRGSLRGVSAEHVPTQADSIAPTNRPKMSFYSPIVMGRGDGSEAGGAGDTGILPPWEEYARMAAESAGTPGKHSGVEAAAAASGSGSAVASRQKYLRIDVEVVGSRWVTADKFANGLY</sequence>
<feature type="compositionally biased region" description="Low complexity" evidence="1">
    <location>
        <begin position="781"/>
        <end position="808"/>
    </location>
</feature>
<name>A0A9W8G8S5_9FUNG</name>
<dbReference type="SUPFAM" id="SSF57959">
    <property type="entry name" value="Leucine zipper domain"/>
    <property type="match status" value="1"/>
</dbReference>
<feature type="compositionally biased region" description="Gly residues" evidence="1">
    <location>
        <begin position="928"/>
        <end position="940"/>
    </location>
</feature>
<dbReference type="Pfam" id="PF00170">
    <property type="entry name" value="bZIP_1"/>
    <property type="match status" value="1"/>
</dbReference>
<feature type="compositionally biased region" description="Basic and acidic residues" evidence="1">
    <location>
        <begin position="503"/>
        <end position="513"/>
    </location>
</feature>
<feature type="region of interest" description="Disordered" evidence="1">
    <location>
        <begin position="499"/>
        <end position="523"/>
    </location>
</feature>
<accession>A0A9W8G8S5</accession>
<feature type="region of interest" description="Disordered" evidence="1">
    <location>
        <begin position="540"/>
        <end position="638"/>
    </location>
</feature>
<feature type="region of interest" description="Disordered" evidence="1">
    <location>
        <begin position="1"/>
        <end position="39"/>
    </location>
</feature>
<feature type="region of interest" description="Disordered" evidence="1">
    <location>
        <begin position="655"/>
        <end position="715"/>
    </location>
</feature>
<dbReference type="EMBL" id="JANBTW010000017">
    <property type="protein sequence ID" value="KAJ2678845.1"/>
    <property type="molecule type" value="Genomic_DNA"/>
</dbReference>
<protein>
    <recommendedName>
        <fullName evidence="2">BZIP domain-containing protein</fullName>
    </recommendedName>
</protein>
<dbReference type="GO" id="GO:0003700">
    <property type="term" value="F:DNA-binding transcription factor activity"/>
    <property type="evidence" value="ECO:0007669"/>
    <property type="project" value="InterPro"/>
</dbReference>
<gene>
    <name evidence="3" type="ORF">GGI25_002038</name>
</gene>
<feature type="region of interest" description="Disordered" evidence="1">
    <location>
        <begin position="849"/>
        <end position="869"/>
    </location>
</feature>
<feature type="compositionally biased region" description="Low complexity" evidence="1">
    <location>
        <begin position="855"/>
        <end position="869"/>
    </location>
</feature>
<feature type="domain" description="BZIP" evidence="2">
    <location>
        <begin position="711"/>
        <end position="774"/>
    </location>
</feature>
<evidence type="ECO:0000259" key="2">
    <source>
        <dbReference type="PROSITE" id="PS50217"/>
    </source>
</evidence>
<feature type="compositionally biased region" description="Low complexity" evidence="1">
    <location>
        <begin position="660"/>
        <end position="674"/>
    </location>
</feature>
<dbReference type="OrthoDB" id="5587678at2759"/>
<feature type="compositionally biased region" description="Polar residues" evidence="1">
    <location>
        <begin position="980"/>
        <end position="989"/>
    </location>
</feature>
<comment type="caution">
    <text evidence="3">The sequence shown here is derived from an EMBL/GenBank/DDBJ whole genome shotgun (WGS) entry which is preliminary data.</text>
</comment>
<evidence type="ECO:0000313" key="3">
    <source>
        <dbReference type="EMBL" id="KAJ2678845.1"/>
    </source>
</evidence>
<feature type="compositionally biased region" description="Low complexity" evidence="1">
    <location>
        <begin position="682"/>
        <end position="693"/>
    </location>
</feature>
<proteinExistence type="predicted"/>
<feature type="compositionally biased region" description="Low complexity" evidence="1">
    <location>
        <begin position="540"/>
        <end position="563"/>
    </location>
</feature>
<feature type="region of interest" description="Disordered" evidence="1">
    <location>
        <begin position="919"/>
        <end position="953"/>
    </location>
</feature>
<reference evidence="3" key="1">
    <citation type="submission" date="2022-07" db="EMBL/GenBank/DDBJ databases">
        <title>Phylogenomic reconstructions and comparative analyses of Kickxellomycotina fungi.</title>
        <authorList>
            <person name="Reynolds N.K."/>
            <person name="Stajich J.E."/>
            <person name="Barry K."/>
            <person name="Grigoriev I.V."/>
            <person name="Crous P."/>
            <person name="Smith M.E."/>
        </authorList>
    </citation>
    <scope>NUCLEOTIDE SEQUENCE</scope>
    <source>
        <strain evidence="3">NRRL 3115</strain>
    </source>
</reference>
<organism evidence="3 4">
    <name type="scientific">Coemansia spiralis</name>
    <dbReference type="NCBI Taxonomy" id="417178"/>
    <lineage>
        <taxon>Eukaryota</taxon>
        <taxon>Fungi</taxon>
        <taxon>Fungi incertae sedis</taxon>
        <taxon>Zoopagomycota</taxon>
        <taxon>Kickxellomycotina</taxon>
        <taxon>Kickxellomycetes</taxon>
        <taxon>Kickxellales</taxon>
        <taxon>Kickxellaceae</taxon>
        <taxon>Coemansia</taxon>
    </lineage>
</organism>
<feature type="compositionally biased region" description="Low complexity" evidence="1">
    <location>
        <begin position="623"/>
        <end position="633"/>
    </location>
</feature>